<keyword evidence="3" id="KW-1185">Reference proteome</keyword>
<sequence>MDPPVLTRESRLSRPQQRSGPLFEAQEEHRATRLRESHHLRYYLPGPIAEQVREKDREITARDGHERVVRIYPPVEEKPISKGARSSSCNYHEGG</sequence>
<evidence type="ECO:0000256" key="1">
    <source>
        <dbReference type="SAM" id="MobiDB-lite"/>
    </source>
</evidence>
<proteinExistence type="predicted"/>
<reference evidence="2 3" key="1">
    <citation type="journal article" date="2019" name="PLoS ONE">
        <title>Comparative genome analysis indicates high evolutionary potential of pathogenicity genes in Colletotrichum tanaceti.</title>
        <authorList>
            <person name="Lelwala R.V."/>
            <person name="Korhonen P.K."/>
            <person name="Young N.D."/>
            <person name="Scott J.B."/>
            <person name="Ades P.A."/>
            <person name="Gasser R.B."/>
            <person name="Taylor P.W.J."/>
        </authorList>
    </citation>
    <scope>NUCLEOTIDE SEQUENCE [LARGE SCALE GENOMIC DNA]</scope>
    <source>
        <strain evidence="2">BRIP57314</strain>
    </source>
</reference>
<feature type="compositionally biased region" description="Polar residues" evidence="1">
    <location>
        <begin position="84"/>
        <end position="95"/>
    </location>
</feature>
<feature type="region of interest" description="Disordered" evidence="1">
    <location>
        <begin position="1"/>
        <end position="36"/>
    </location>
</feature>
<organism evidence="2 3">
    <name type="scientific">Colletotrichum tanaceti</name>
    <dbReference type="NCBI Taxonomy" id="1306861"/>
    <lineage>
        <taxon>Eukaryota</taxon>
        <taxon>Fungi</taxon>
        <taxon>Dikarya</taxon>
        <taxon>Ascomycota</taxon>
        <taxon>Pezizomycotina</taxon>
        <taxon>Sordariomycetes</taxon>
        <taxon>Hypocreomycetidae</taxon>
        <taxon>Glomerellales</taxon>
        <taxon>Glomerellaceae</taxon>
        <taxon>Colletotrichum</taxon>
        <taxon>Colletotrichum destructivum species complex</taxon>
    </lineage>
</organism>
<feature type="region of interest" description="Disordered" evidence="1">
    <location>
        <begin position="76"/>
        <end position="95"/>
    </location>
</feature>
<dbReference type="STRING" id="1306861.A0A4U6X2U6"/>
<dbReference type="AlphaFoldDB" id="A0A4U6X2U6"/>
<evidence type="ECO:0000313" key="3">
    <source>
        <dbReference type="Proteomes" id="UP000310108"/>
    </source>
</evidence>
<feature type="compositionally biased region" description="Basic and acidic residues" evidence="1">
    <location>
        <begin position="26"/>
        <end position="36"/>
    </location>
</feature>
<gene>
    <name evidence="2" type="ORF">CTA1_10097</name>
</gene>
<comment type="caution">
    <text evidence="2">The sequence shown here is derived from an EMBL/GenBank/DDBJ whole genome shotgun (WGS) entry which is preliminary data.</text>
</comment>
<dbReference type="OrthoDB" id="408631at2759"/>
<dbReference type="EMBL" id="PJEX01000496">
    <property type="protein sequence ID" value="TKW49692.1"/>
    <property type="molecule type" value="Genomic_DNA"/>
</dbReference>
<dbReference type="Proteomes" id="UP000310108">
    <property type="component" value="Unassembled WGS sequence"/>
</dbReference>
<protein>
    <submittedName>
        <fullName evidence="2">Uncharacterized protein</fullName>
    </submittedName>
</protein>
<accession>A0A4U6X2U6</accession>
<evidence type="ECO:0000313" key="2">
    <source>
        <dbReference type="EMBL" id="TKW49692.1"/>
    </source>
</evidence>
<name>A0A4U6X2U6_9PEZI</name>